<protein>
    <submittedName>
        <fullName evidence="1">Uncharacterized protein</fullName>
    </submittedName>
</protein>
<name>A0ABY7EPD4_MYAAR</name>
<accession>A0ABY7EPD4</accession>
<feature type="non-terminal residue" evidence="1">
    <location>
        <position position="365"/>
    </location>
</feature>
<sequence length="365" mass="42014">MAEAENVESEKEYFTRVHLALTECGTNVLCKLLLKIVEELTPKDHPSPPWSLDEFLHYKHIEIMSAIGKNKSKADIIYPYKRDTDLQKWDISLFVHILLTACNLEANEQIHGQLRHDMLNLKDLRNKMSHKQTHKLTKAMYLSYFSRIQGSVLRICEYMQEPDLQKSFQKELDKCERLEHVYGNGLITENHKHVEVIDEGDGTVENSLQQIKSIIQQKGLTVNIPAVDVMLVLRNYNKDDEQAVSGSLHALFSEALEKENIFETDEPLHCVDFRADLKNEVLSLVRKLFQEKRTIARVRTGCLILTIQCPDLDSVISLIQDSISGRLTNLFSSLEEVMRTDPLNERFDVYAGITKQSCWSLLNTL</sequence>
<dbReference type="EMBL" id="CP111018">
    <property type="protein sequence ID" value="WAR10812.1"/>
    <property type="molecule type" value="Genomic_DNA"/>
</dbReference>
<organism evidence="1 2">
    <name type="scientific">Mya arenaria</name>
    <name type="common">Soft-shell clam</name>
    <dbReference type="NCBI Taxonomy" id="6604"/>
    <lineage>
        <taxon>Eukaryota</taxon>
        <taxon>Metazoa</taxon>
        <taxon>Spiralia</taxon>
        <taxon>Lophotrochozoa</taxon>
        <taxon>Mollusca</taxon>
        <taxon>Bivalvia</taxon>
        <taxon>Autobranchia</taxon>
        <taxon>Heteroconchia</taxon>
        <taxon>Euheterodonta</taxon>
        <taxon>Imparidentia</taxon>
        <taxon>Neoheterodontei</taxon>
        <taxon>Myida</taxon>
        <taxon>Myoidea</taxon>
        <taxon>Myidae</taxon>
        <taxon>Mya</taxon>
    </lineage>
</organism>
<reference evidence="1" key="1">
    <citation type="submission" date="2022-11" db="EMBL/GenBank/DDBJ databases">
        <title>Centuries of genome instability and evolution in soft-shell clam transmissible cancer (bioRxiv).</title>
        <authorList>
            <person name="Hart S.F.M."/>
            <person name="Yonemitsu M.A."/>
            <person name="Giersch R.M."/>
            <person name="Beal B.F."/>
            <person name="Arriagada G."/>
            <person name="Davis B.W."/>
            <person name="Ostrander E.A."/>
            <person name="Goff S.P."/>
            <person name="Metzger M.J."/>
        </authorList>
    </citation>
    <scope>NUCLEOTIDE SEQUENCE</scope>
    <source>
        <strain evidence="1">MELC-2E11</strain>
        <tissue evidence="1">Siphon/mantle</tissue>
    </source>
</reference>
<gene>
    <name evidence="1" type="ORF">MAR_035888</name>
</gene>
<evidence type="ECO:0000313" key="1">
    <source>
        <dbReference type="EMBL" id="WAR10812.1"/>
    </source>
</evidence>
<evidence type="ECO:0000313" key="2">
    <source>
        <dbReference type="Proteomes" id="UP001164746"/>
    </source>
</evidence>
<dbReference type="Proteomes" id="UP001164746">
    <property type="component" value="Chromosome 7"/>
</dbReference>
<proteinExistence type="predicted"/>
<keyword evidence="2" id="KW-1185">Reference proteome</keyword>